<organism evidence="1 2">
    <name type="scientific">Terrisporobacter muris</name>
    <dbReference type="NCBI Taxonomy" id="2963284"/>
    <lineage>
        <taxon>Bacteria</taxon>
        <taxon>Bacillati</taxon>
        <taxon>Bacillota</taxon>
        <taxon>Clostridia</taxon>
        <taxon>Peptostreptococcales</taxon>
        <taxon>Peptostreptococcaceae</taxon>
        <taxon>Terrisporobacter</taxon>
    </lineage>
</organism>
<evidence type="ECO:0000313" key="1">
    <source>
        <dbReference type="EMBL" id="MCR1823984.1"/>
    </source>
</evidence>
<protein>
    <submittedName>
        <fullName evidence="1">Uncharacterized protein</fullName>
    </submittedName>
</protein>
<dbReference type="RefSeq" id="WP_257560618.1">
    <property type="nucleotide sequence ID" value="NZ_JANKBY010000223.1"/>
</dbReference>
<dbReference type="EMBL" id="JANKBY010000223">
    <property type="protein sequence ID" value="MCR1823984.1"/>
    <property type="molecule type" value="Genomic_DNA"/>
</dbReference>
<dbReference type="AlphaFoldDB" id="A0A9X2MCW9"/>
<comment type="caution">
    <text evidence="1">The sequence shown here is derived from an EMBL/GenBank/DDBJ whole genome shotgun (WGS) entry which is preliminary data.</text>
</comment>
<gene>
    <name evidence="1" type="ORF">NSA58_14430</name>
</gene>
<dbReference type="Proteomes" id="UP001140817">
    <property type="component" value="Unassembled WGS sequence"/>
</dbReference>
<evidence type="ECO:0000313" key="2">
    <source>
        <dbReference type="Proteomes" id="UP001140817"/>
    </source>
</evidence>
<reference evidence="1" key="1">
    <citation type="submission" date="2022-07" db="EMBL/GenBank/DDBJ databases">
        <title>Enhanced cultured diversity of the mouse gut microbiota enables custom-made synthetic communities.</title>
        <authorList>
            <person name="Afrizal A."/>
        </authorList>
    </citation>
    <scope>NUCLEOTIDE SEQUENCE</scope>
    <source>
        <strain evidence="1">DSM 29186</strain>
    </source>
</reference>
<keyword evidence="2" id="KW-1185">Reference proteome</keyword>
<proteinExistence type="predicted"/>
<accession>A0A9X2MCW9</accession>
<name>A0A9X2MCW9_9FIRM</name>
<feature type="non-terminal residue" evidence="1">
    <location>
        <position position="262"/>
    </location>
</feature>
<sequence length="262" mass="31044">MSFIKPVNIKKYTYNDNNIIEHFWEEQEYSSITRFGLNLGIKLDALIERIEILAKSTLCIQSDKELNSKILNLINELYKRGVNIYLITNQIYPSYKHTIVGKALIRYSNNISGDLIIVDPYNIFSEMYVSDDLNMNDEKLFYKLQDTHKKELYDLFCWRFWKNTDYEVYDIESLESKNEVGEVPFDLFPNTDKKYVLHNEHIIDNIKESIIESIDNSRYEITIIAKSINLDSEILNRIVEKKHSCKINILFKYDVCFEKKIG</sequence>